<dbReference type="InterPro" id="IPR027417">
    <property type="entry name" value="P-loop_NTPase"/>
</dbReference>
<comment type="caution">
    <text evidence="2">The sequence shown here is derived from an EMBL/GenBank/DDBJ whole genome shotgun (WGS) entry which is preliminary data.</text>
</comment>
<dbReference type="EMBL" id="JELY01001101">
    <property type="protein sequence ID" value="KYF56900.1"/>
    <property type="molecule type" value="Genomic_DNA"/>
</dbReference>
<dbReference type="InterPro" id="IPR052026">
    <property type="entry name" value="ExeA_AAA_ATPase_DNA-bind"/>
</dbReference>
<dbReference type="InterPro" id="IPR049945">
    <property type="entry name" value="AAA_22"/>
</dbReference>
<protein>
    <recommendedName>
        <fullName evidence="1">ORC1/DEAH AAA+ ATPase domain-containing protein</fullName>
    </recommendedName>
</protein>
<evidence type="ECO:0000313" key="3">
    <source>
        <dbReference type="Proteomes" id="UP000075420"/>
    </source>
</evidence>
<dbReference type="PANTHER" id="PTHR35894:SF5">
    <property type="entry name" value="MU-LIKE PROPHAGE FLUMU DNA TRANSPOSITION PROTEIN B"/>
    <property type="match status" value="1"/>
</dbReference>
<gene>
    <name evidence="2" type="ORF">BE08_41520</name>
</gene>
<dbReference type="PANTHER" id="PTHR35894">
    <property type="entry name" value="GENERAL SECRETION PATHWAY PROTEIN A-RELATED"/>
    <property type="match status" value="1"/>
</dbReference>
<organism evidence="2 3">
    <name type="scientific">Sorangium cellulosum</name>
    <name type="common">Polyangium cellulosum</name>
    <dbReference type="NCBI Taxonomy" id="56"/>
    <lineage>
        <taxon>Bacteria</taxon>
        <taxon>Pseudomonadati</taxon>
        <taxon>Myxococcota</taxon>
        <taxon>Polyangia</taxon>
        <taxon>Polyangiales</taxon>
        <taxon>Polyangiaceae</taxon>
        <taxon>Sorangium</taxon>
    </lineage>
</organism>
<sequence length="536" mass="58669">MPERENPYRSDIPGAGPFVGRASELDLLATALRTGRRAIAAVMGGRGMGKTALAIELQRRLSADGTKVVHLVRRPSRDAAAFLSQLASLLGLPLDPIMPVESLVEAVGALDCSRVVLLLDEIDGLIASDAGRDLLENLRAAYEQLGGRLGIVILGGSRLQDLLSSEVSPFLRTAQWIPLVGLSLPETATLLREPLGLAIPDPLVEAVWEQTGGHPLLLQMLMERAVALAPDAAQLHEALRGLAEEPFAATLFRIWWDNLTPRGQSAYRTLIGRRRPLERREWAVTLGNGPDAVIEILKTTGVARTDGGQLLPRCALFRVWLEQNHPIAEASHVAPAAAGDAPLDLLNAHPFEQLVVSGVVRWARATVEFPTWHLRLSPAAGNARLLPEQHFQLCLLTALRQRDLLAEPEPLSSGRGRADLKVRWSPDPERRRACIEVKLWGGTGYKDVVEQVLGYAVPGDEFACVVMIDRQSKPLHVRYREECLRAGTLGEIVWPDEEGPRSQVRFPAFITRHPQASGGHLRVHHILVQLPSDSTP</sequence>
<name>A0A150PMP2_SORCE</name>
<dbReference type="GO" id="GO:0016887">
    <property type="term" value="F:ATP hydrolysis activity"/>
    <property type="evidence" value="ECO:0007669"/>
    <property type="project" value="InterPro"/>
</dbReference>
<accession>A0A150PMP2</accession>
<dbReference type="PRINTS" id="PR00364">
    <property type="entry name" value="DISEASERSIST"/>
</dbReference>
<dbReference type="AlphaFoldDB" id="A0A150PMP2"/>
<feature type="domain" description="ORC1/DEAH AAA+ ATPase" evidence="1">
    <location>
        <begin position="36"/>
        <end position="163"/>
    </location>
</feature>
<dbReference type="Pfam" id="PF13401">
    <property type="entry name" value="AAA_22"/>
    <property type="match status" value="1"/>
</dbReference>
<reference evidence="2 3" key="1">
    <citation type="submission" date="2014-02" db="EMBL/GenBank/DDBJ databases">
        <title>The small core and large imbalanced accessory genome model reveals a collaborative survival strategy of Sorangium cellulosum strains in nature.</title>
        <authorList>
            <person name="Han K."/>
            <person name="Peng R."/>
            <person name="Blom J."/>
            <person name="Li Y.-Z."/>
        </authorList>
    </citation>
    <scope>NUCLEOTIDE SEQUENCE [LARGE SCALE GENOMIC DNA]</scope>
    <source>
        <strain evidence="2 3">So0157-25</strain>
    </source>
</reference>
<dbReference type="Proteomes" id="UP000075420">
    <property type="component" value="Unassembled WGS sequence"/>
</dbReference>
<proteinExistence type="predicted"/>
<evidence type="ECO:0000313" key="2">
    <source>
        <dbReference type="EMBL" id="KYF56900.1"/>
    </source>
</evidence>
<evidence type="ECO:0000259" key="1">
    <source>
        <dbReference type="Pfam" id="PF13401"/>
    </source>
</evidence>
<dbReference type="Gene3D" id="3.40.50.300">
    <property type="entry name" value="P-loop containing nucleotide triphosphate hydrolases"/>
    <property type="match status" value="1"/>
</dbReference>
<dbReference type="SUPFAM" id="SSF52540">
    <property type="entry name" value="P-loop containing nucleoside triphosphate hydrolases"/>
    <property type="match status" value="1"/>
</dbReference>